<dbReference type="InterPro" id="IPR018022">
    <property type="entry name" value="IPT"/>
</dbReference>
<comment type="catalytic activity">
    <reaction evidence="9 10 11">
        <text>adenosine(37) in tRNA + dimethylallyl diphosphate = N(6)-dimethylallyladenosine(37) in tRNA + diphosphate</text>
        <dbReference type="Rhea" id="RHEA:26482"/>
        <dbReference type="Rhea" id="RHEA-COMP:10162"/>
        <dbReference type="Rhea" id="RHEA-COMP:10375"/>
        <dbReference type="ChEBI" id="CHEBI:33019"/>
        <dbReference type="ChEBI" id="CHEBI:57623"/>
        <dbReference type="ChEBI" id="CHEBI:74411"/>
        <dbReference type="ChEBI" id="CHEBI:74415"/>
        <dbReference type="EC" id="2.5.1.75"/>
    </reaction>
</comment>
<dbReference type="SUPFAM" id="SSF52540">
    <property type="entry name" value="P-loop containing nucleoside triphosphate hydrolases"/>
    <property type="match status" value="1"/>
</dbReference>
<evidence type="ECO:0000313" key="14">
    <source>
        <dbReference type="EMBL" id="BAS68107.1"/>
    </source>
</evidence>
<evidence type="ECO:0000256" key="13">
    <source>
        <dbReference type="RuleBase" id="RU003785"/>
    </source>
</evidence>
<dbReference type="FunFam" id="1.10.20.140:FF:000001">
    <property type="entry name" value="tRNA dimethylallyltransferase"/>
    <property type="match status" value="1"/>
</dbReference>
<evidence type="ECO:0000313" key="15">
    <source>
        <dbReference type="Proteomes" id="UP000067399"/>
    </source>
</evidence>
<dbReference type="PANTHER" id="PTHR11088">
    <property type="entry name" value="TRNA DIMETHYLALLYLTRANSFERASE"/>
    <property type="match status" value="1"/>
</dbReference>
<accession>A0A0P0USI4</accession>
<protein>
    <recommendedName>
        <fullName evidence="10">tRNA dimethylallyltransferase</fullName>
        <ecNumber evidence="10">2.5.1.75</ecNumber>
    </recommendedName>
    <alternativeName>
        <fullName evidence="10">Dimethylallyl diphosphate:tRNA dimethylallyltransferase</fullName>
        <shortName evidence="10">DMAPP:tRNA dimethylallyltransferase</shortName>
        <shortName evidence="10">DMATase</shortName>
    </alternativeName>
    <alternativeName>
        <fullName evidence="10">Isopentenyl-diphosphate:tRNA isopentenyltransferase</fullName>
        <shortName evidence="10">IPP transferase</shortName>
        <shortName evidence="10">IPPT</shortName>
        <shortName evidence="10">IPTase</shortName>
    </alternativeName>
</protein>
<comment type="subunit">
    <text evidence="10">Monomer.</text>
</comment>
<reference evidence="14 15" key="1">
    <citation type="journal article" date="2000" name="Mar. Ecol. Prog. Ser.">
        <title>Phylogenetic characterization of endosymbionts in three hydrothermal vent mussels: influence on host distributions.</title>
        <authorList>
            <person name="Fujiwara Y."/>
            <person name="Takai K."/>
            <person name="Uematsu K."/>
            <person name="Tsuchida S."/>
            <person name="Hunt J.C."/>
            <person name="Hashimoto J."/>
        </authorList>
    </citation>
    <scope>NUCLEOTIDE SEQUENCE [LARGE SCALE GENOMIC DNA]</scope>
    <source>
        <strain evidence="14 15">Myojin Knoll</strain>
    </source>
</reference>
<dbReference type="OrthoDB" id="9776390at2"/>
<feature type="region of interest" description="Interaction with substrate tRNA" evidence="10">
    <location>
        <begin position="242"/>
        <end position="247"/>
    </location>
</feature>
<keyword evidence="15" id="KW-1185">Reference proteome</keyword>
<feature type="binding site" evidence="10">
    <location>
        <begin position="13"/>
        <end position="20"/>
    </location>
    <ligand>
        <name>ATP</name>
        <dbReference type="ChEBI" id="CHEBI:30616"/>
    </ligand>
</feature>
<proteinExistence type="inferred from homology"/>
<name>A0A0P0USI4_9GAMM</name>
<dbReference type="HAMAP" id="MF_00185">
    <property type="entry name" value="IPP_trans"/>
    <property type="match status" value="1"/>
</dbReference>
<dbReference type="GO" id="GO:0005524">
    <property type="term" value="F:ATP binding"/>
    <property type="evidence" value="ECO:0007669"/>
    <property type="project" value="UniProtKB-UniRule"/>
</dbReference>
<dbReference type="InterPro" id="IPR027417">
    <property type="entry name" value="P-loop_NTPase"/>
</dbReference>
<dbReference type="EMBL" id="AP013042">
    <property type="protein sequence ID" value="BAS68107.1"/>
    <property type="molecule type" value="Genomic_DNA"/>
</dbReference>
<evidence type="ECO:0000256" key="8">
    <source>
        <dbReference type="ARBA" id="ARBA00022842"/>
    </source>
</evidence>
<dbReference type="PANTHER" id="PTHR11088:SF60">
    <property type="entry name" value="TRNA DIMETHYLALLYLTRANSFERASE"/>
    <property type="match status" value="1"/>
</dbReference>
<evidence type="ECO:0000256" key="10">
    <source>
        <dbReference type="HAMAP-Rule" id="MF_00185"/>
    </source>
</evidence>
<evidence type="ECO:0000256" key="12">
    <source>
        <dbReference type="RuleBase" id="RU003784"/>
    </source>
</evidence>
<feature type="region of interest" description="Interaction with substrate tRNA" evidence="10">
    <location>
        <begin position="162"/>
        <end position="166"/>
    </location>
</feature>
<dbReference type="KEGG" id="ebh:BSEPE_1119"/>
<keyword evidence="6 10" id="KW-0547">Nucleotide-binding</keyword>
<keyword evidence="5 10" id="KW-0819">tRNA processing</keyword>
<dbReference type="GO" id="GO:0006400">
    <property type="term" value="P:tRNA modification"/>
    <property type="evidence" value="ECO:0007669"/>
    <property type="project" value="TreeGrafter"/>
</dbReference>
<keyword evidence="8 10" id="KW-0460">Magnesium</keyword>
<dbReference type="RefSeq" id="WP_066044999.1">
    <property type="nucleotide sequence ID" value="NZ_AP013042.1"/>
</dbReference>
<dbReference type="STRING" id="1303921.BSEPE_1119"/>
<dbReference type="NCBIfam" id="TIGR00174">
    <property type="entry name" value="miaA"/>
    <property type="match status" value="1"/>
</dbReference>
<comment type="caution">
    <text evidence="10">Lacks conserved residue(s) required for the propagation of feature annotation.</text>
</comment>
<dbReference type="GO" id="GO:0052381">
    <property type="term" value="F:tRNA dimethylallyltransferase activity"/>
    <property type="evidence" value="ECO:0007669"/>
    <property type="project" value="UniProtKB-UniRule"/>
</dbReference>
<feature type="binding site" evidence="10">
    <location>
        <begin position="15"/>
        <end position="20"/>
    </location>
    <ligand>
        <name>substrate</name>
    </ligand>
</feature>
<evidence type="ECO:0000256" key="1">
    <source>
        <dbReference type="ARBA" id="ARBA00001946"/>
    </source>
</evidence>
<evidence type="ECO:0000256" key="2">
    <source>
        <dbReference type="ARBA" id="ARBA00003213"/>
    </source>
</evidence>
<evidence type="ECO:0000256" key="3">
    <source>
        <dbReference type="ARBA" id="ARBA00005842"/>
    </source>
</evidence>
<comment type="cofactor">
    <cofactor evidence="1 10">
        <name>Mg(2+)</name>
        <dbReference type="ChEBI" id="CHEBI:18420"/>
    </cofactor>
</comment>
<dbReference type="Gene3D" id="3.40.50.300">
    <property type="entry name" value="P-loop containing nucleotide triphosphate hydrolases"/>
    <property type="match status" value="1"/>
</dbReference>
<evidence type="ECO:0000256" key="6">
    <source>
        <dbReference type="ARBA" id="ARBA00022741"/>
    </source>
</evidence>
<feature type="site" description="Interaction with substrate tRNA" evidence="10">
    <location>
        <position position="104"/>
    </location>
</feature>
<evidence type="ECO:0000256" key="11">
    <source>
        <dbReference type="RuleBase" id="RU003783"/>
    </source>
</evidence>
<evidence type="ECO:0000256" key="5">
    <source>
        <dbReference type="ARBA" id="ARBA00022694"/>
    </source>
</evidence>
<evidence type="ECO:0000256" key="9">
    <source>
        <dbReference type="ARBA" id="ARBA00049563"/>
    </source>
</evidence>
<comment type="similarity">
    <text evidence="3 10 13">Belongs to the IPP transferase family.</text>
</comment>
<keyword evidence="4 10" id="KW-0808">Transferase</keyword>
<dbReference type="InterPro" id="IPR039657">
    <property type="entry name" value="Dimethylallyltransferase"/>
</dbReference>
<keyword evidence="7 10" id="KW-0067">ATP-binding</keyword>
<evidence type="ECO:0000256" key="4">
    <source>
        <dbReference type="ARBA" id="ARBA00022679"/>
    </source>
</evidence>
<reference evidence="14 15" key="2">
    <citation type="journal article" date="2016" name="ISME J.">
        <title>Heterogeneous composition of key metabolic gene clusters in a vent mussel symbiont population.</title>
        <authorList>
            <person name="Ikuta T."/>
            <person name="Takaki Y."/>
            <person name="Nagai Y."/>
            <person name="Shimamura S."/>
            <person name="Tsuda M."/>
            <person name="Kawagucci S."/>
            <person name="Aoki Y."/>
            <person name="Inoue K."/>
            <person name="Teruya M."/>
            <person name="Satou K."/>
            <person name="Teruya K."/>
            <person name="Shimoji M."/>
            <person name="Tamotsu H."/>
            <person name="Hirano T."/>
            <person name="Maruyama T."/>
            <person name="Yoshida T."/>
        </authorList>
    </citation>
    <scope>NUCLEOTIDE SEQUENCE [LARGE SCALE GENOMIC DNA]</scope>
    <source>
        <strain evidence="14 15">Myojin Knoll</strain>
    </source>
</reference>
<dbReference type="EC" id="2.5.1.75" evidence="10"/>
<evidence type="ECO:0000256" key="7">
    <source>
        <dbReference type="ARBA" id="ARBA00022840"/>
    </source>
</evidence>
<gene>
    <name evidence="10 14" type="primary">miaA</name>
    <name evidence="14" type="ORF">BSEPE_1119</name>
</gene>
<comment type="function">
    <text evidence="2 10 12">Catalyzes the transfer of a dimethylallyl group onto the adenine at position 37 in tRNAs that read codons beginning with uridine, leading to the formation of N6-(dimethylallyl)adenosine (i(6)A).</text>
</comment>
<dbReference type="AlphaFoldDB" id="A0A0P0USI4"/>
<dbReference type="Gene3D" id="1.10.20.140">
    <property type="match status" value="1"/>
</dbReference>
<feature type="region of interest" description="Interaction with substrate tRNA" evidence="10">
    <location>
        <begin position="38"/>
        <end position="41"/>
    </location>
</feature>
<sequence>MSIQPNTAVFLMGPTASGKTDFAIELSKQFPVRLISVDSALIYKGMDIGTAKPNAETLRQYPHQLINICNPEDSYSAFDFVQDAKTQIQIAFNNNETPILVGGTAFYFNALEHGLSDLPESTPESREKFTQLLCEKGASTLHQDLATIDPTAAKRIHPNDAQRITRALEVFDISGKTLTELQGNKQLGLTYPVKKIILMPPRPELHARIEQRFLSMIDNDFLAEVKTLKQNPALHEDLPSIRCVGYRQAWQYLNNEIDKATMIEKSIIATRQLCKRQSTWLRNEPNALTLEMPDITKAIEFIHNERPLHDS</sequence>
<dbReference type="Pfam" id="PF01715">
    <property type="entry name" value="IPPT"/>
    <property type="match status" value="1"/>
</dbReference>
<dbReference type="Proteomes" id="UP000067399">
    <property type="component" value="Chromosome"/>
</dbReference>
<feature type="site" description="Interaction with substrate tRNA" evidence="10">
    <location>
        <position position="126"/>
    </location>
</feature>
<organism evidence="14 15">
    <name type="scientific">endosymbiont of Bathymodiolus septemdierum str. Myojin knoll</name>
    <dbReference type="NCBI Taxonomy" id="1303921"/>
    <lineage>
        <taxon>Bacteria</taxon>
        <taxon>Pseudomonadati</taxon>
        <taxon>Pseudomonadota</taxon>
        <taxon>Gammaproteobacteria</taxon>
        <taxon>sulfur-oxidizing symbionts</taxon>
    </lineage>
</organism>